<dbReference type="RefSeq" id="WP_072287504.1">
    <property type="nucleotide sequence ID" value="NZ_CP015455.1"/>
</dbReference>
<feature type="binding site" evidence="14">
    <location>
        <begin position="31"/>
        <end position="38"/>
    </location>
    <ligand>
        <name>GTP</name>
        <dbReference type="ChEBI" id="CHEBI:37565"/>
    </ligand>
</feature>
<evidence type="ECO:0000256" key="14">
    <source>
        <dbReference type="HAMAP-Rule" id="MF_00062"/>
    </source>
</evidence>
<sequence>MSHKSNLIAEDIHQYLKKQEEKSMLRFITCGSVDDGKSTLIGRLLWDSKLIFEDQLAALEADSKRVGTQGEDVDYALLLDGLQAEREQGITIDVAYRFFSTDKRKFIVADTPGHEQYTRNMVTGASTAEVAIILIDARKGVLTQTRRHSYLVSLVGIRHVVLAINKMDLVDYAASRFHSIREEYETFAAGLGFEDVTAIPISALKGDNVIEANGHTPWYQGPPLLEYLETVQVVDDAASRPFRMAVQWVNRPNLDFRGFSGTIASGTLRPGDEVVVPSSGQKSTVARIVTMDGDLSQAVAGQAVTLTLQDEIDISRGDLLSAPLARPIHTDQLRAHVVWMHEEPLLPGRGYLLKTGCTTVPAQISDLRRKVNVNTLQQEPGKTLGLNEVGVCNLSLGKAISFDPYKENRATGNFILIDRFSNATVGAGMIDFALRRADNIHWQALDINKQARAEQKGQKPRVLWFTGLSGSGKSTIANLVEKKLHSMGKHSYILDGDNVRHGLNRDLGFTDADRVENIRRVAETAKLFVDAGLIVLVSFISPFKSERQLARDLLEPGEFIEVYVNTPLAVCEQRDPKGLYKKARAGQLKNFTGIDSAYEAPEKPEIVVNGAEKSAEELAEEIVREVFG</sequence>
<dbReference type="SUPFAM" id="SSF50465">
    <property type="entry name" value="EF-Tu/eEF-1alpha/eIF2-gamma C-terminal domain"/>
    <property type="match status" value="1"/>
</dbReference>
<dbReference type="UniPathway" id="UPA00140">
    <property type="reaction ID" value="UER00204"/>
</dbReference>
<dbReference type="FunFam" id="3.40.50.300:FF:000119">
    <property type="entry name" value="Sulfate adenylyltransferase subunit 1"/>
    <property type="match status" value="1"/>
</dbReference>
<evidence type="ECO:0000256" key="5">
    <source>
        <dbReference type="ARBA" id="ARBA00022458"/>
    </source>
</evidence>
<comment type="catalytic activity">
    <reaction evidence="13 14">
        <text>sulfate + ATP + H(+) = adenosine 5'-phosphosulfate + diphosphate</text>
        <dbReference type="Rhea" id="RHEA:18133"/>
        <dbReference type="ChEBI" id="CHEBI:15378"/>
        <dbReference type="ChEBI" id="CHEBI:16189"/>
        <dbReference type="ChEBI" id="CHEBI:30616"/>
        <dbReference type="ChEBI" id="CHEBI:33019"/>
        <dbReference type="ChEBI" id="CHEBI:58243"/>
        <dbReference type="EC" id="2.7.7.4"/>
    </reaction>
</comment>
<dbReference type="GO" id="GO:0005524">
    <property type="term" value="F:ATP binding"/>
    <property type="evidence" value="ECO:0007669"/>
    <property type="project" value="UniProtKB-UniRule"/>
</dbReference>
<dbReference type="Gene3D" id="2.40.30.10">
    <property type="entry name" value="Translation factors"/>
    <property type="match status" value="2"/>
</dbReference>
<dbReference type="InterPro" id="IPR044138">
    <property type="entry name" value="CysN_II"/>
</dbReference>
<dbReference type="InterPro" id="IPR009001">
    <property type="entry name" value="Transl_elong_EF1A/Init_IF2_C"/>
</dbReference>
<evidence type="ECO:0000313" key="17">
    <source>
        <dbReference type="EMBL" id="APG25664.1"/>
    </source>
</evidence>
<dbReference type="SUPFAM" id="SSF52540">
    <property type="entry name" value="P-loop containing nucleoside triphosphate hydrolases"/>
    <property type="match status" value="2"/>
</dbReference>
<dbReference type="PROSITE" id="PS00301">
    <property type="entry name" value="G_TR_1"/>
    <property type="match status" value="1"/>
</dbReference>
<comment type="similarity">
    <text evidence="3">In the C-terminal section; belongs to the APS kinase family.</text>
</comment>
<dbReference type="InterPro" id="IPR044139">
    <property type="entry name" value="CysN_NoDQ_III"/>
</dbReference>
<dbReference type="NCBIfam" id="NF004035">
    <property type="entry name" value="PRK05506.1"/>
    <property type="match status" value="1"/>
</dbReference>
<evidence type="ECO:0000256" key="10">
    <source>
        <dbReference type="ARBA" id="ARBA00022840"/>
    </source>
</evidence>
<dbReference type="GO" id="GO:0004781">
    <property type="term" value="F:sulfate adenylyltransferase (ATP) activity"/>
    <property type="evidence" value="ECO:0007669"/>
    <property type="project" value="UniProtKB-UniRule"/>
</dbReference>
<keyword evidence="9 15" id="KW-0418">Kinase</keyword>
<feature type="active site" description="Phosphoserine intermediate" evidence="15">
    <location>
        <position position="541"/>
    </location>
</feature>
<dbReference type="InterPro" id="IPR050100">
    <property type="entry name" value="TRAFAC_GTPase_members"/>
</dbReference>
<dbReference type="GO" id="GO:0000103">
    <property type="term" value="P:sulfate assimilation"/>
    <property type="evidence" value="ECO:0007669"/>
    <property type="project" value="UniProtKB-UniRule"/>
</dbReference>
<comment type="pathway">
    <text evidence="15">Sulfur metabolism; hydrogen sulfide biosynthesis; sulfite from sulfate: step 2/3.</text>
</comment>
<comment type="function">
    <text evidence="15">Catalyzes the synthesis of activated sulfate.</text>
</comment>
<dbReference type="InterPro" id="IPR002891">
    <property type="entry name" value="APS"/>
</dbReference>
<feature type="binding site" evidence="15">
    <location>
        <begin position="467"/>
        <end position="474"/>
    </location>
    <ligand>
        <name>ATP</name>
        <dbReference type="ChEBI" id="CHEBI:30616"/>
    </ligand>
</feature>
<keyword evidence="5" id="KW-0536">Nodulation</keyword>
<organism evidence="17 18">
    <name type="scientific">Syntrophotalea acetylenica</name>
    <name type="common">Pelobacter acetylenicus</name>
    <dbReference type="NCBI Taxonomy" id="29542"/>
    <lineage>
        <taxon>Bacteria</taxon>
        <taxon>Pseudomonadati</taxon>
        <taxon>Thermodesulfobacteriota</taxon>
        <taxon>Desulfuromonadia</taxon>
        <taxon>Desulfuromonadales</taxon>
        <taxon>Syntrophotaleaceae</taxon>
        <taxon>Syntrophotalea</taxon>
    </lineage>
</organism>
<dbReference type="EMBL" id="CP015518">
    <property type="protein sequence ID" value="APG25664.1"/>
    <property type="molecule type" value="Genomic_DNA"/>
</dbReference>
<dbReference type="NCBIfam" id="NF003478">
    <property type="entry name" value="PRK05124.1"/>
    <property type="match status" value="1"/>
</dbReference>
<dbReference type="EC" id="2.7.7.4" evidence="14"/>
<name>A0A1L3GIB6_SYNAC</name>
<evidence type="ECO:0000256" key="6">
    <source>
        <dbReference type="ARBA" id="ARBA00022679"/>
    </source>
</evidence>
<accession>A0A1L3GIB6</accession>
<dbReference type="NCBIfam" id="TIGR02034">
    <property type="entry name" value="CysN"/>
    <property type="match status" value="1"/>
</dbReference>
<evidence type="ECO:0000313" key="18">
    <source>
        <dbReference type="Proteomes" id="UP000182264"/>
    </source>
</evidence>
<evidence type="ECO:0000256" key="2">
    <source>
        <dbReference type="ARBA" id="ARBA00002357"/>
    </source>
</evidence>
<keyword evidence="10 14" id="KW-0067">ATP-binding</keyword>
<dbReference type="GO" id="GO:0005525">
    <property type="term" value="F:GTP binding"/>
    <property type="evidence" value="ECO:0007669"/>
    <property type="project" value="UniProtKB-UniRule"/>
</dbReference>
<dbReference type="CDD" id="cd02027">
    <property type="entry name" value="APSK"/>
    <property type="match status" value="1"/>
</dbReference>
<dbReference type="SUPFAM" id="SSF50447">
    <property type="entry name" value="Translation proteins"/>
    <property type="match status" value="1"/>
</dbReference>
<dbReference type="KEGG" id="pace:A6070_06090"/>
<evidence type="ECO:0000256" key="15">
    <source>
        <dbReference type="HAMAP-Rule" id="MF_00065"/>
    </source>
</evidence>
<dbReference type="InterPro" id="IPR031157">
    <property type="entry name" value="G_TR_CS"/>
</dbReference>
<dbReference type="OrthoDB" id="9804504at2"/>
<keyword evidence="7 14" id="KW-0548">Nucleotidyltransferase</keyword>
<dbReference type="PROSITE" id="PS51722">
    <property type="entry name" value="G_TR_2"/>
    <property type="match status" value="1"/>
</dbReference>
<keyword evidence="12" id="KW-0511">Multifunctional enzyme</keyword>
<dbReference type="FunFam" id="3.40.50.300:FF:000212">
    <property type="entry name" value="Adenylyl-sulfate kinase"/>
    <property type="match status" value="1"/>
</dbReference>
<protein>
    <recommendedName>
        <fullName evidence="14 15">Multifunctional fusion protein</fullName>
    </recommendedName>
    <domain>
        <recommendedName>
            <fullName evidence="14">Sulfate adenylyltransferase subunit 1</fullName>
            <ecNumber evidence="14">2.7.7.4</ecNumber>
        </recommendedName>
        <alternativeName>
            <fullName evidence="14">ATP-sulfurylase large subunit</fullName>
        </alternativeName>
        <alternativeName>
            <fullName evidence="14">Sulfate adenylate transferase</fullName>
            <shortName evidence="14">SAT</shortName>
        </alternativeName>
    </domain>
    <domain>
        <recommendedName>
            <fullName evidence="15">Adenylyl-sulfate kinase</fullName>
            <ecNumber evidence="15">2.7.1.25</ecNumber>
        </recommendedName>
        <alternativeName>
            <fullName evidence="15">APS kinase</fullName>
        </alternativeName>
        <alternativeName>
            <fullName evidence="15">ATP adenosine-5'-phosphosulfate 3'-phosphotransferase</fullName>
        </alternativeName>
        <alternativeName>
            <fullName evidence="15">Adenosine-5'-phosphosulfate kinase</fullName>
        </alternativeName>
    </domain>
</protein>
<dbReference type="InterPro" id="IPR004161">
    <property type="entry name" value="EFTu-like_2"/>
</dbReference>
<reference evidence="17 18" key="1">
    <citation type="journal article" date="2017" name="Genome Announc.">
        <title>Complete Genome Sequences of Two Acetylene-Fermenting Pelobacter acetylenicus Strains.</title>
        <authorList>
            <person name="Sutton J.M."/>
            <person name="Baesman S.M."/>
            <person name="Fierst J.L."/>
            <person name="Poret-Peterson A.T."/>
            <person name="Oremland R.S."/>
            <person name="Dunlap D.S."/>
            <person name="Akob D.M."/>
        </authorList>
    </citation>
    <scope>NUCLEOTIDE SEQUENCE [LARGE SCALE GENOMIC DNA]</scope>
    <source>
        <strain evidence="17 18">DSM 3247</strain>
    </source>
</reference>
<keyword evidence="11 14" id="KW-0342">GTP-binding</keyword>
<dbReference type="Pfam" id="PF01583">
    <property type="entry name" value="APS_kinase"/>
    <property type="match status" value="1"/>
</dbReference>
<comment type="similarity">
    <text evidence="15">Belongs to the APS kinase family.</text>
</comment>
<evidence type="ECO:0000256" key="9">
    <source>
        <dbReference type="ARBA" id="ARBA00022777"/>
    </source>
</evidence>
<dbReference type="PANTHER" id="PTHR23115">
    <property type="entry name" value="TRANSLATION FACTOR"/>
    <property type="match status" value="1"/>
</dbReference>
<dbReference type="GO" id="GO:0004020">
    <property type="term" value="F:adenylylsulfate kinase activity"/>
    <property type="evidence" value="ECO:0007669"/>
    <property type="project" value="UniProtKB-UniRule"/>
</dbReference>
<comment type="similarity">
    <text evidence="4">In the N-terminal section; belongs to the TRAFAC class translation factor GTPase superfamily. Classic translation factor GTPase family. CysN/NodQ subfamily.</text>
</comment>
<evidence type="ECO:0000256" key="3">
    <source>
        <dbReference type="ARBA" id="ARBA00005438"/>
    </source>
</evidence>
<dbReference type="InterPro" id="IPR011779">
    <property type="entry name" value="SO4_adenylTrfase_lsu"/>
</dbReference>
<evidence type="ECO:0000256" key="4">
    <source>
        <dbReference type="ARBA" id="ARBA00007237"/>
    </source>
</evidence>
<keyword evidence="18" id="KW-1185">Reference proteome</keyword>
<dbReference type="HAMAP" id="MF_00065">
    <property type="entry name" value="Adenylyl_sulf_kinase"/>
    <property type="match status" value="1"/>
</dbReference>
<feature type="binding site" evidence="14">
    <location>
        <begin position="110"/>
        <end position="114"/>
    </location>
    <ligand>
        <name>GTP</name>
        <dbReference type="ChEBI" id="CHEBI:37565"/>
    </ligand>
</feature>
<dbReference type="Pfam" id="PF03144">
    <property type="entry name" value="GTP_EFTU_D2"/>
    <property type="match status" value="1"/>
</dbReference>
<evidence type="ECO:0000256" key="11">
    <source>
        <dbReference type="ARBA" id="ARBA00023134"/>
    </source>
</evidence>
<dbReference type="Proteomes" id="UP000182264">
    <property type="component" value="Chromosome"/>
</dbReference>
<dbReference type="InterPro" id="IPR041757">
    <property type="entry name" value="CysN_GTP-bd"/>
</dbReference>
<comment type="function">
    <text evidence="14">With CysD forms the ATP sulfurylase (ATPS) that catalyzes the adenylation of sulfate producing adenosine 5'-phosphosulfate (APS) and diphosphate, the first enzymatic step in sulfur assimilation pathway. APS synthesis involves the formation of a high-energy phosphoric-sulfuric acid anhydride bond driven by GTP hydrolysis by CysN coupled to ATP hydrolysis by CysD.</text>
</comment>
<gene>
    <name evidence="15" type="primary">cysC</name>
    <name evidence="14" type="synonym">cysN</name>
    <name evidence="17" type="ORF">A7E75_12055</name>
</gene>
<dbReference type="GO" id="GO:0070814">
    <property type="term" value="P:hydrogen sulfide biosynthetic process"/>
    <property type="evidence" value="ECO:0007669"/>
    <property type="project" value="UniProtKB-UniRule"/>
</dbReference>
<evidence type="ECO:0000256" key="12">
    <source>
        <dbReference type="ARBA" id="ARBA00023268"/>
    </source>
</evidence>
<evidence type="ECO:0000259" key="16">
    <source>
        <dbReference type="PROSITE" id="PS51722"/>
    </source>
</evidence>
<dbReference type="Pfam" id="PF22594">
    <property type="entry name" value="GTP-eEF1A_C"/>
    <property type="match status" value="1"/>
</dbReference>
<dbReference type="PRINTS" id="PR00315">
    <property type="entry name" value="ELONGATNFCT"/>
</dbReference>
<evidence type="ECO:0000256" key="1">
    <source>
        <dbReference type="ARBA" id="ARBA00001823"/>
    </source>
</evidence>
<dbReference type="InterPro" id="IPR005225">
    <property type="entry name" value="Small_GTP-bd"/>
</dbReference>
<feature type="domain" description="Tr-type G" evidence="16">
    <location>
        <begin position="22"/>
        <end position="242"/>
    </location>
</feature>
<keyword evidence="6 14" id="KW-0808">Transferase</keyword>
<dbReference type="InterPro" id="IPR054696">
    <property type="entry name" value="GTP-eEF1A_C"/>
</dbReference>
<evidence type="ECO:0000256" key="13">
    <source>
        <dbReference type="ARBA" id="ARBA00049370"/>
    </source>
</evidence>
<dbReference type="CDD" id="cd04095">
    <property type="entry name" value="CysN_NoDQ_III"/>
    <property type="match status" value="1"/>
</dbReference>
<dbReference type="STRING" id="29542.A6070_06090"/>
<comment type="pathway">
    <text evidence="14">Sulfur metabolism; hydrogen sulfide biosynthesis; sulfite from sulfate: step 1/3.</text>
</comment>
<dbReference type="InterPro" id="IPR059117">
    <property type="entry name" value="APS_kinase_dom"/>
</dbReference>
<dbReference type="AlphaFoldDB" id="A0A1L3GIB6"/>
<dbReference type="GO" id="GO:0003924">
    <property type="term" value="F:GTPase activity"/>
    <property type="evidence" value="ECO:0007669"/>
    <property type="project" value="InterPro"/>
</dbReference>
<proteinExistence type="inferred from homology"/>
<feature type="binding site" evidence="14">
    <location>
        <begin position="165"/>
        <end position="168"/>
    </location>
    <ligand>
        <name>GTP</name>
        <dbReference type="ChEBI" id="CHEBI:37565"/>
    </ligand>
</feature>
<comment type="subunit">
    <text evidence="14">Heterodimer composed of CysD, the smaller subunit, and CysN.</text>
</comment>
<dbReference type="HAMAP" id="MF_00062">
    <property type="entry name" value="Sulf_adenylyltr_sub1"/>
    <property type="match status" value="1"/>
</dbReference>
<dbReference type="NCBIfam" id="TIGR00231">
    <property type="entry name" value="small_GTP"/>
    <property type="match status" value="1"/>
</dbReference>
<dbReference type="Gene3D" id="3.40.50.300">
    <property type="entry name" value="P-loop containing nucleotide triphosphate hydrolases"/>
    <property type="match status" value="2"/>
</dbReference>
<keyword evidence="8 14" id="KW-0547">Nucleotide-binding</keyword>
<dbReference type="NCBIfam" id="TIGR00455">
    <property type="entry name" value="apsK"/>
    <property type="match status" value="1"/>
</dbReference>
<comment type="similarity">
    <text evidence="14">Belongs to the TRAFAC class translation factor GTPase superfamily. Classic translation factor GTPase family. CysN/NodQ subfamily.</text>
</comment>
<dbReference type="CDD" id="cd04166">
    <property type="entry name" value="CysN_ATPS"/>
    <property type="match status" value="1"/>
</dbReference>
<dbReference type="CDD" id="cd03695">
    <property type="entry name" value="CysN_NodQ_II"/>
    <property type="match status" value="1"/>
</dbReference>
<dbReference type="InterPro" id="IPR009000">
    <property type="entry name" value="Transl_B-barrel_sf"/>
</dbReference>
<dbReference type="EC" id="2.7.1.25" evidence="15"/>
<dbReference type="Pfam" id="PF00009">
    <property type="entry name" value="GTP_EFTU"/>
    <property type="match status" value="1"/>
</dbReference>
<evidence type="ECO:0000256" key="7">
    <source>
        <dbReference type="ARBA" id="ARBA00022695"/>
    </source>
</evidence>
<evidence type="ECO:0000256" key="8">
    <source>
        <dbReference type="ARBA" id="ARBA00022741"/>
    </source>
</evidence>
<dbReference type="InterPro" id="IPR027417">
    <property type="entry name" value="P-loop_NTPase"/>
</dbReference>
<comment type="catalytic activity">
    <reaction evidence="1 15">
        <text>adenosine 5'-phosphosulfate + ATP = 3'-phosphoadenylyl sulfate + ADP + H(+)</text>
        <dbReference type="Rhea" id="RHEA:24152"/>
        <dbReference type="ChEBI" id="CHEBI:15378"/>
        <dbReference type="ChEBI" id="CHEBI:30616"/>
        <dbReference type="ChEBI" id="CHEBI:58243"/>
        <dbReference type="ChEBI" id="CHEBI:58339"/>
        <dbReference type="ChEBI" id="CHEBI:456216"/>
        <dbReference type="EC" id="2.7.1.25"/>
    </reaction>
</comment>
<dbReference type="InterPro" id="IPR000795">
    <property type="entry name" value="T_Tr_GTP-bd_dom"/>
</dbReference>
<keyword evidence="15" id="KW-0597">Phosphoprotein</keyword>
<comment type="function">
    <text evidence="2">APS kinase catalyzes the synthesis of activated sulfate.</text>
</comment>
<dbReference type="NCBIfam" id="NF003013">
    <property type="entry name" value="PRK03846.1"/>
    <property type="match status" value="1"/>
</dbReference>